<dbReference type="RefSeq" id="WP_282591078.1">
    <property type="nucleotide sequence ID" value="NZ_JAPAAF010000007.1"/>
</dbReference>
<feature type="transmembrane region" description="Helical" evidence="12">
    <location>
        <begin position="267"/>
        <end position="292"/>
    </location>
</feature>
<dbReference type="PRINTS" id="PR00344">
    <property type="entry name" value="BCTRLSENSOR"/>
</dbReference>
<dbReference type="SMART" id="SM00388">
    <property type="entry name" value="HisKA"/>
    <property type="match status" value="1"/>
</dbReference>
<dbReference type="InterPro" id="IPR005467">
    <property type="entry name" value="His_kinase_dom"/>
</dbReference>
<keyword evidence="15" id="KW-1185">Reference proteome</keyword>
<evidence type="ECO:0000256" key="7">
    <source>
        <dbReference type="ARBA" id="ARBA00022741"/>
    </source>
</evidence>
<reference evidence="14" key="1">
    <citation type="submission" date="2022-10" db="EMBL/GenBank/DDBJ databases">
        <title>Gaoshiqiia sediminis gen. nov., sp. nov., isolated from coastal sediment.</title>
        <authorList>
            <person name="Yu W.X."/>
            <person name="Mu D.S."/>
            <person name="Du J.Z."/>
            <person name="Liang Y.Q."/>
        </authorList>
    </citation>
    <scope>NUCLEOTIDE SEQUENCE</scope>
    <source>
        <strain evidence="14">A06</strain>
    </source>
</reference>
<dbReference type="GO" id="GO:0000155">
    <property type="term" value="F:phosphorelay sensor kinase activity"/>
    <property type="evidence" value="ECO:0007669"/>
    <property type="project" value="InterPro"/>
</dbReference>
<dbReference type="SUPFAM" id="SSF47384">
    <property type="entry name" value="Homodimeric domain of signal transducing histidine kinase"/>
    <property type="match status" value="1"/>
</dbReference>
<dbReference type="InterPro" id="IPR036097">
    <property type="entry name" value="HisK_dim/P_sf"/>
</dbReference>
<evidence type="ECO:0000256" key="8">
    <source>
        <dbReference type="ARBA" id="ARBA00022777"/>
    </source>
</evidence>
<dbReference type="InterPro" id="IPR003661">
    <property type="entry name" value="HisK_dim/P_dom"/>
</dbReference>
<evidence type="ECO:0000256" key="2">
    <source>
        <dbReference type="ARBA" id="ARBA00004236"/>
    </source>
</evidence>
<keyword evidence="5" id="KW-0597">Phosphoprotein</keyword>
<dbReference type="EC" id="2.7.13.3" evidence="3"/>
<evidence type="ECO:0000256" key="9">
    <source>
        <dbReference type="ARBA" id="ARBA00022840"/>
    </source>
</evidence>
<dbReference type="EMBL" id="JAPAAF010000007">
    <property type="protein sequence ID" value="MCW0482473.1"/>
    <property type="molecule type" value="Genomic_DNA"/>
</dbReference>
<keyword evidence="9" id="KW-0067">ATP-binding</keyword>
<keyword evidence="6" id="KW-0808">Transferase</keyword>
<keyword evidence="7" id="KW-0547">Nucleotide-binding</keyword>
<keyword evidence="4" id="KW-1003">Cell membrane</keyword>
<comment type="catalytic activity">
    <reaction evidence="1">
        <text>ATP + protein L-histidine = ADP + protein N-phospho-L-histidine.</text>
        <dbReference type="EC" id="2.7.13.3"/>
    </reaction>
</comment>
<dbReference type="GO" id="GO:0005524">
    <property type="term" value="F:ATP binding"/>
    <property type="evidence" value="ECO:0007669"/>
    <property type="project" value="UniProtKB-KW"/>
</dbReference>
<organism evidence="14 15">
    <name type="scientific">Gaoshiqia sediminis</name>
    <dbReference type="NCBI Taxonomy" id="2986998"/>
    <lineage>
        <taxon>Bacteria</taxon>
        <taxon>Pseudomonadati</taxon>
        <taxon>Bacteroidota</taxon>
        <taxon>Bacteroidia</taxon>
        <taxon>Marinilabiliales</taxon>
        <taxon>Prolixibacteraceae</taxon>
        <taxon>Gaoshiqia</taxon>
    </lineage>
</organism>
<sequence length="540" mass="62419">MSRKVIISLIVFMALVMTSLILVQTNSIQKAFEIREEQFDQTVSRILRRVVDRLERDEVSRIVSGNYSPSSNASSLFPNSGRSAGLLPKRQAQSDINISFRFSQRNGTTTYRDEFSIRYADSLAILQTERGRPGEFPSAFDMFHDYDSYIRQQYEQRLDERAEMYRIIQNQIIFAQLPLQDRINQQLLERALRTEFRENGIDLDFKYAVKTYPHGEEKFVFGDADYRPENRKEYQNVLFPRDIPDPKPNYLRVYFPRRDTYLLKETGIMVIPTAILTFLLIAIFVYTILVILKQKKLSIIKNDFINNMTHELKTPISTISLASQMLHDNSITNTPKTIEHISNVILQESKRLSFQVEKVLQMAVFNEGRLKLKFKEFHFNQLVSNVVMNFELRVKNKGGKLDAELLAEKDLIKGDEIHITNVIFNLLDNAVKYSKSEPEISIKTENKNGFLLVSVKDNGIGIAKEHHDQIFERFFRVPTGNVHDVKGFGLGLSYVKKIIDSHQGKIKVESVVNKGTKFTIYFPLNTKENGNKSKTFIGRG</sequence>
<dbReference type="Pfam" id="PF02518">
    <property type="entry name" value="HATPase_c"/>
    <property type="match status" value="1"/>
</dbReference>
<dbReference type="Proteomes" id="UP001163821">
    <property type="component" value="Unassembled WGS sequence"/>
</dbReference>
<comment type="caution">
    <text evidence="14">The sequence shown here is derived from an EMBL/GenBank/DDBJ whole genome shotgun (WGS) entry which is preliminary data.</text>
</comment>
<dbReference type="SMART" id="SM00387">
    <property type="entry name" value="HATPase_c"/>
    <property type="match status" value="1"/>
</dbReference>
<gene>
    <name evidence="14" type="ORF">N2K84_07010</name>
</gene>
<protein>
    <recommendedName>
        <fullName evidence="3">histidine kinase</fullName>
        <ecNumber evidence="3">2.7.13.3</ecNumber>
    </recommendedName>
</protein>
<evidence type="ECO:0000256" key="3">
    <source>
        <dbReference type="ARBA" id="ARBA00012438"/>
    </source>
</evidence>
<dbReference type="PROSITE" id="PS50109">
    <property type="entry name" value="HIS_KIN"/>
    <property type="match status" value="1"/>
</dbReference>
<keyword evidence="8 14" id="KW-0418">Kinase</keyword>
<evidence type="ECO:0000256" key="6">
    <source>
        <dbReference type="ARBA" id="ARBA00022679"/>
    </source>
</evidence>
<dbReference type="CDD" id="cd00075">
    <property type="entry name" value="HATPase"/>
    <property type="match status" value="1"/>
</dbReference>
<evidence type="ECO:0000313" key="15">
    <source>
        <dbReference type="Proteomes" id="UP001163821"/>
    </source>
</evidence>
<dbReference type="FunFam" id="3.30.565.10:FF:000023">
    <property type="entry name" value="PAS domain-containing sensor histidine kinase"/>
    <property type="match status" value="1"/>
</dbReference>
<evidence type="ECO:0000313" key="14">
    <source>
        <dbReference type="EMBL" id="MCW0482473.1"/>
    </source>
</evidence>
<dbReference type="GO" id="GO:0005886">
    <property type="term" value="C:plasma membrane"/>
    <property type="evidence" value="ECO:0007669"/>
    <property type="project" value="UniProtKB-SubCell"/>
</dbReference>
<comment type="subcellular location">
    <subcellularLocation>
        <location evidence="2">Cell membrane</location>
    </subcellularLocation>
</comment>
<evidence type="ECO:0000256" key="12">
    <source>
        <dbReference type="SAM" id="Phobius"/>
    </source>
</evidence>
<dbReference type="PANTHER" id="PTHR43711">
    <property type="entry name" value="TWO-COMPONENT HISTIDINE KINASE"/>
    <property type="match status" value="1"/>
</dbReference>
<evidence type="ECO:0000256" key="4">
    <source>
        <dbReference type="ARBA" id="ARBA00022475"/>
    </source>
</evidence>
<keyword evidence="10" id="KW-0902">Two-component regulatory system</keyword>
<keyword evidence="12" id="KW-0812">Transmembrane</keyword>
<proteinExistence type="predicted"/>
<evidence type="ECO:0000256" key="5">
    <source>
        <dbReference type="ARBA" id="ARBA00022553"/>
    </source>
</evidence>
<accession>A0AA41Y7T8</accession>
<dbReference type="InterPro" id="IPR004358">
    <property type="entry name" value="Sig_transdc_His_kin-like_C"/>
</dbReference>
<dbReference type="Gene3D" id="1.10.287.130">
    <property type="match status" value="1"/>
</dbReference>
<dbReference type="Pfam" id="PF00512">
    <property type="entry name" value="HisKA"/>
    <property type="match status" value="1"/>
</dbReference>
<feature type="domain" description="Histidine kinase" evidence="13">
    <location>
        <begin position="307"/>
        <end position="526"/>
    </location>
</feature>
<dbReference type="InterPro" id="IPR050736">
    <property type="entry name" value="Sensor_HK_Regulatory"/>
</dbReference>
<evidence type="ECO:0000259" key="13">
    <source>
        <dbReference type="PROSITE" id="PS50109"/>
    </source>
</evidence>
<dbReference type="InterPro" id="IPR003594">
    <property type="entry name" value="HATPase_dom"/>
</dbReference>
<keyword evidence="12" id="KW-1133">Transmembrane helix</keyword>
<dbReference type="PANTHER" id="PTHR43711:SF26">
    <property type="entry name" value="SENSOR HISTIDINE KINASE RCSC"/>
    <property type="match status" value="1"/>
</dbReference>
<evidence type="ECO:0000256" key="11">
    <source>
        <dbReference type="ARBA" id="ARBA00023136"/>
    </source>
</evidence>
<dbReference type="AlphaFoldDB" id="A0AA41Y7T8"/>
<dbReference type="CDD" id="cd00082">
    <property type="entry name" value="HisKA"/>
    <property type="match status" value="1"/>
</dbReference>
<name>A0AA41Y7T8_9BACT</name>
<evidence type="ECO:0000256" key="1">
    <source>
        <dbReference type="ARBA" id="ARBA00000085"/>
    </source>
</evidence>
<keyword evidence="11 12" id="KW-0472">Membrane</keyword>
<dbReference type="SUPFAM" id="SSF55874">
    <property type="entry name" value="ATPase domain of HSP90 chaperone/DNA topoisomerase II/histidine kinase"/>
    <property type="match status" value="1"/>
</dbReference>
<dbReference type="InterPro" id="IPR036890">
    <property type="entry name" value="HATPase_C_sf"/>
</dbReference>
<dbReference type="Gene3D" id="3.30.565.10">
    <property type="entry name" value="Histidine kinase-like ATPase, C-terminal domain"/>
    <property type="match status" value="1"/>
</dbReference>
<evidence type="ECO:0000256" key="10">
    <source>
        <dbReference type="ARBA" id="ARBA00023012"/>
    </source>
</evidence>